<dbReference type="Proteomes" id="UP000075714">
    <property type="component" value="Unassembled WGS sequence"/>
</dbReference>
<dbReference type="OrthoDB" id="10266005at2759"/>
<accession>A0A150H286</accession>
<gene>
    <name evidence="1" type="ORF">GPECTOR_2g1240</name>
</gene>
<dbReference type="PANTHER" id="PTHR35716:SF1">
    <property type="entry name" value="OS05G0574700 PROTEIN"/>
    <property type="match status" value="1"/>
</dbReference>
<evidence type="ECO:0000313" key="1">
    <source>
        <dbReference type="EMBL" id="KXZ55690.1"/>
    </source>
</evidence>
<reference evidence="2" key="1">
    <citation type="journal article" date="2016" name="Nat. Commun.">
        <title>The Gonium pectorale genome demonstrates co-option of cell cycle regulation during the evolution of multicellularity.</title>
        <authorList>
            <person name="Hanschen E.R."/>
            <person name="Marriage T.N."/>
            <person name="Ferris P.J."/>
            <person name="Hamaji T."/>
            <person name="Toyoda A."/>
            <person name="Fujiyama A."/>
            <person name="Neme R."/>
            <person name="Noguchi H."/>
            <person name="Minakuchi Y."/>
            <person name="Suzuki M."/>
            <person name="Kawai-Toyooka H."/>
            <person name="Smith D.R."/>
            <person name="Sparks H."/>
            <person name="Anderson J."/>
            <person name="Bakaric R."/>
            <person name="Luria V."/>
            <person name="Karger A."/>
            <person name="Kirschner M.W."/>
            <person name="Durand P.M."/>
            <person name="Michod R.E."/>
            <person name="Nozaki H."/>
            <person name="Olson B.J."/>
        </authorList>
    </citation>
    <scope>NUCLEOTIDE SEQUENCE [LARGE SCALE GENOMIC DNA]</scope>
    <source>
        <strain evidence="2">NIES-2863</strain>
    </source>
</reference>
<protein>
    <submittedName>
        <fullName evidence="1">Uncharacterized protein</fullName>
    </submittedName>
</protein>
<dbReference type="PANTHER" id="PTHR35716">
    <property type="entry name" value="OS05G0574700 PROTEIN-RELATED"/>
    <property type="match status" value="1"/>
</dbReference>
<sequence>MERQHGTRRTFPIQLSCRRLPFPQSSQLNHGIQTAYEFAADAGGMERSRYFGFSKDLYHLDHFLGMFGNMCGDLVNNQSHEVLEARELEPGVQLVRVRVVGPTGRSGDFDFLLMRKDLGRKAGSWMVKRLLKSKS</sequence>
<proteinExistence type="predicted"/>
<name>A0A150H286_GONPE</name>
<organism evidence="1 2">
    <name type="scientific">Gonium pectorale</name>
    <name type="common">Green alga</name>
    <dbReference type="NCBI Taxonomy" id="33097"/>
    <lineage>
        <taxon>Eukaryota</taxon>
        <taxon>Viridiplantae</taxon>
        <taxon>Chlorophyta</taxon>
        <taxon>core chlorophytes</taxon>
        <taxon>Chlorophyceae</taxon>
        <taxon>CS clade</taxon>
        <taxon>Chlamydomonadales</taxon>
        <taxon>Volvocaceae</taxon>
        <taxon>Gonium</taxon>
    </lineage>
</organism>
<dbReference type="EMBL" id="LSYV01000003">
    <property type="protein sequence ID" value="KXZ55690.1"/>
    <property type="molecule type" value="Genomic_DNA"/>
</dbReference>
<evidence type="ECO:0000313" key="2">
    <source>
        <dbReference type="Proteomes" id="UP000075714"/>
    </source>
</evidence>
<keyword evidence="2" id="KW-1185">Reference proteome</keyword>
<comment type="caution">
    <text evidence="1">The sequence shown here is derived from an EMBL/GenBank/DDBJ whole genome shotgun (WGS) entry which is preliminary data.</text>
</comment>
<dbReference type="AlphaFoldDB" id="A0A150H286"/>